<evidence type="ECO:0000256" key="1">
    <source>
        <dbReference type="ARBA" id="ARBA00022679"/>
    </source>
</evidence>
<dbReference type="PROSITE" id="PS00107">
    <property type="entry name" value="PROTEIN_KINASE_ATP"/>
    <property type="match status" value="1"/>
</dbReference>
<sequence length="252" mass="29180">MIDRHDAANLLKNNGEFLLRYKLKDEINVLIITSIQNNQEKHFQILYKNGKYFLDLNKQGFTKITELIENQIQISKLNKSESEIILTTPIKREDWELAHHDLELRKELGRGAFGVVRLGTLNKVSVAVKESFEDSLELFKEGRIMKTLFHENIVNLIGITLDKYPILLVTEYCPKGSLDEYLKKNPNLNNHTKFQFILEAANAPEVILKKILSKKSDVWSFGVLCFEIFEVKQPYDDINDQEAITKVSFSSF</sequence>
<evidence type="ECO:0000256" key="2">
    <source>
        <dbReference type="ARBA" id="ARBA00022741"/>
    </source>
</evidence>
<keyword evidence="5 8" id="KW-0829">Tyrosine-protein kinase</keyword>
<dbReference type="InterPro" id="IPR001245">
    <property type="entry name" value="Ser-Thr/Tyr_kinase_cat_dom"/>
</dbReference>
<evidence type="ECO:0000259" key="9">
    <source>
        <dbReference type="PROSITE" id="PS50001"/>
    </source>
</evidence>
<dbReference type="EC" id="2.7.10.2" evidence="8"/>
<dbReference type="InterPro" id="IPR011009">
    <property type="entry name" value="Kinase-like_dom_sf"/>
</dbReference>
<dbReference type="AlphaFoldDB" id="A0A915PH05"/>
<evidence type="ECO:0000256" key="7">
    <source>
        <dbReference type="PROSITE-ProRule" id="PRU10141"/>
    </source>
</evidence>
<dbReference type="InterPro" id="IPR036860">
    <property type="entry name" value="SH2_dom_sf"/>
</dbReference>
<dbReference type="WBParaSite" id="scf7180000424785.g14001">
    <property type="protein sequence ID" value="scf7180000424785.g14001"/>
    <property type="gene ID" value="scf7180000424785.g14001"/>
</dbReference>
<accession>A0A915PH05</accession>
<reference evidence="12" key="1">
    <citation type="submission" date="2022-11" db="UniProtKB">
        <authorList>
            <consortium name="WormBaseParasite"/>
        </authorList>
    </citation>
    <scope>IDENTIFICATION</scope>
</reference>
<proteinExistence type="inferred from homology"/>
<protein>
    <recommendedName>
        <fullName evidence="8">Tyrosine-protein kinase</fullName>
        <ecNumber evidence="8">2.7.10.2</ecNumber>
    </recommendedName>
</protein>
<name>A0A915PH05_9BILA</name>
<evidence type="ECO:0000256" key="3">
    <source>
        <dbReference type="ARBA" id="ARBA00022777"/>
    </source>
</evidence>
<dbReference type="SUPFAM" id="SSF56112">
    <property type="entry name" value="Protein kinase-like (PK-like)"/>
    <property type="match status" value="1"/>
</dbReference>
<evidence type="ECO:0000256" key="8">
    <source>
        <dbReference type="RuleBase" id="RU362096"/>
    </source>
</evidence>
<keyword evidence="3 8" id="KW-0418">Kinase</keyword>
<dbReference type="Pfam" id="PF07714">
    <property type="entry name" value="PK_Tyr_Ser-Thr"/>
    <property type="match status" value="2"/>
</dbReference>
<dbReference type="InterPro" id="IPR000980">
    <property type="entry name" value="SH2"/>
</dbReference>
<keyword evidence="1 8" id="KW-0808">Transferase</keyword>
<evidence type="ECO:0000256" key="5">
    <source>
        <dbReference type="ARBA" id="ARBA00023137"/>
    </source>
</evidence>
<organism evidence="11 12">
    <name type="scientific">Meloidogyne floridensis</name>
    <dbReference type="NCBI Taxonomy" id="298350"/>
    <lineage>
        <taxon>Eukaryota</taxon>
        <taxon>Metazoa</taxon>
        <taxon>Ecdysozoa</taxon>
        <taxon>Nematoda</taxon>
        <taxon>Chromadorea</taxon>
        <taxon>Rhabditida</taxon>
        <taxon>Tylenchina</taxon>
        <taxon>Tylenchomorpha</taxon>
        <taxon>Tylenchoidea</taxon>
        <taxon>Meloidogynidae</taxon>
        <taxon>Meloidogyninae</taxon>
        <taxon>Meloidogyne</taxon>
    </lineage>
</organism>
<comment type="similarity">
    <text evidence="8">Belongs to the protein kinase superfamily. Tyr protein kinase family.</text>
</comment>
<feature type="binding site" evidence="7">
    <location>
        <position position="129"/>
    </location>
    <ligand>
        <name>ATP</name>
        <dbReference type="ChEBI" id="CHEBI:30616"/>
    </ligand>
</feature>
<dbReference type="PROSITE" id="PS50001">
    <property type="entry name" value="SH2"/>
    <property type="match status" value="1"/>
</dbReference>
<comment type="catalytic activity">
    <reaction evidence="8">
        <text>L-tyrosyl-[protein] + ATP = O-phospho-L-tyrosyl-[protein] + ADP + H(+)</text>
        <dbReference type="Rhea" id="RHEA:10596"/>
        <dbReference type="Rhea" id="RHEA-COMP:10136"/>
        <dbReference type="Rhea" id="RHEA-COMP:20101"/>
        <dbReference type="ChEBI" id="CHEBI:15378"/>
        <dbReference type="ChEBI" id="CHEBI:30616"/>
        <dbReference type="ChEBI" id="CHEBI:46858"/>
        <dbReference type="ChEBI" id="CHEBI:61978"/>
        <dbReference type="ChEBI" id="CHEBI:456216"/>
        <dbReference type="EC" id="2.7.10.2"/>
    </reaction>
</comment>
<feature type="domain" description="Protein kinase" evidence="10">
    <location>
        <begin position="102"/>
        <end position="252"/>
    </location>
</feature>
<keyword evidence="4 7" id="KW-0067">ATP-binding</keyword>
<keyword evidence="2 7" id="KW-0547">Nucleotide-binding</keyword>
<dbReference type="Gene3D" id="1.10.510.10">
    <property type="entry name" value="Transferase(Phosphotransferase) domain 1"/>
    <property type="match status" value="2"/>
</dbReference>
<keyword evidence="6" id="KW-0727">SH2 domain</keyword>
<evidence type="ECO:0000259" key="10">
    <source>
        <dbReference type="PROSITE" id="PS50011"/>
    </source>
</evidence>
<dbReference type="SUPFAM" id="SSF55550">
    <property type="entry name" value="SH2 domain"/>
    <property type="match status" value="1"/>
</dbReference>
<dbReference type="InterPro" id="IPR050198">
    <property type="entry name" value="Non-receptor_tyrosine_kinases"/>
</dbReference>
<evidence type="ECO:0000256" key="6">
    <source>
        <dbReference type="PROSITE-ProRule" id="PRU00191"/>
    </source>
</evidence>
<dbReference type="PANTHER" id="PTHR24418">
    <property type="entry name" value="TYROSINE-PROTEIN KINASE"/>
    <property type="match status" value="1"/>
</dbReference>
<dbReference type="Gene3D" id="3.30.505.10">
    <property type="entry name" value="SH2 domain"/>
    <property type="match status" value="1"/>
</dbReference>
<evidence type="ECO:0000256" key="4">
    <source>
        <dbReference type="ARBA" id="ARBA00022840"/>
    </source>
</evidence>
<feature type="domain" description="SH2" evidence="9">
    <location>
        <begin position="1"/>
        <end position="90"/>
    </location>
</feature>
<evidence type="ECO:0000313" key="11">
    <source>
        <dbReference type="Proteomes" id="UP000887560"/>
    </source>
</evidence>
<keyword evidence="11" id="KW-1185">Reference proteome</keyword>
<dbReference type="InterPro" id="IPR000719">
    <property type="entry name" value="Prot_kinase_dom"/>
</dbReference>
<dbReference type="SMART" id="SM00252">
    <property type="entry name" value="SH2"/>
    <property type="match status" value="1"/>
</dbReference>
<dbReference type="GO" id="GO:0004715">
    <property type="term" value="F:non-membrane spanning protein tyrosine kinase activity"/>
    <property type="evidence" value="ECO:0007669"/>
    <property type="project" value="UniProtKB-EC"/>
</dbReference>
<dbReference type="CDD" id="cd00173">
    <property type="entry name" value="SH2"/>
    <property type="match status" value="1"/>
</dbReference>
<evidence type="ECO:0000313" key="12">
    <source>
        <dbReference type="WBParaSite" id="scf7180000424785.g14001"/>
    </source>
</evidence>
<dbReference type="Pfam" id="PF00017">
    <property type="entry name" value="SH2"/>
    <property type="match status" value="1"/>
</dbReference>
<dbReference type="GO" id="GO:0005524">
    <property type="term" value="F:ATP binding"/>
    <property type="evidence" value="ECO:0007669"/>
    <property type="project" value="UniProtKB-UniRule"/>
</dbReference>
<dbReference type="PROSITE" id="PS50011">
    <property type="entry name" value="PROTEIN_KINASE_DOM"/>
    <property type="match status" value="1"/>
</dbReference>
<dbReference type="InterPro" id="IPR017441">
    <property type="entry name" value="Protein_kinase_ATP_BS"/>
</dbReference>
<dbReference type="Proteomes" id="UP000887560">
    <property type="component" value="Unplaced"/>
</dbReference>